<evidence type="ECO:0000256" key="5">
    <source>
        <dbReference type="ARBA" id="ARBA00023002"/>
    </source>
</evidence>
<dbReference type="Pfam" id="PF02852">
    <property type="entry name" value="Pyr_redox_dim"/>
    <property type="match status" value="1"/>
</dbReference>
<keyword evidence="9" id="KW-1185">Reference proteome</keyword>
<dbReference type="EMBL" id="FQXQ01000002">
    <property type="protein sequence ID" value="SHH62024.1"/>
    <property type="molecule type" value="Genomic_DNA"/>
</dbReference>
<feature type="domain" description="Rhodanese" evidence="7">
    <location>
        <begin position="471"/>
        <end position="554"/>
    </location>
</feature>
<dbReference type="Pfam" id="PF07992">
    <property type="entry name" value="Pyr_redox_2"/>
    <property type="match status" value="1"/>
</dbReference>
<keyword evidence="5" id="KW-0560">Oxidoreductase</keyword>
<name>A0A1M5UG88_9FLAO</name>
<dbReference type="AlphaFoldDB" id="A0A1M5UG88"/>
<evidence type="ECO:0000256" key="4">
    <source>
        <dbReference type="ARBA" id="ARBA00022827"/>
    </source>
</evidence>
<dbReference type="InterPro" id="IPR023753">
    <property type="entry name" value="FAD/NAD-binding_dom"/>
</dbReference>
<keyword evidence="4" id="KW-0274">FAD</keyword>
<dbReference type="SUPFAM" id="SSF52821">
    <property type="entry name" value="Rhodanese/Cell cycle control phosphatase"/>
    <property type="match status" value="1"/>
</dbReference>
<dbReference type="SMART" id="SM00450">
    <property type="entry name" value="RHOD"/>
    <property type="match status" value="1"/>
</dbReference>
<dbReference type="InterPro" id="IPR036188">
    <property type="entry name" value="FAD/NAD-bd_sf"/>
</dbReference>
<reference evidence="9" key="1">
    <citation type="submission" date="2016-11" db="EMBL/GenBank/DDBJ databases">
        <authorList>
            <person name="Varghese N."/>
            <person name="Submissions S."/>
        </authorList>
    </citation>
    <scope>NUCLEOTIDE SEQUENCE [LARGE SCALE GENOMIC DNA]</scope>
    <source>
        <strain evidence="9">DSM 100572</strain>
    </source>
</reference>
<keyword evidence="3" id="KW-0285">Flavoprotein</keyword>
<evidence type="ECO:0000256" key="6">
    <source>
        <dbReference type="ARBA" id="ARBA00023284"/>
    </source>
</evidence>
<dbReference type="SUPFAM" id="SSF55424">
    <property type="entry name" value="FAD/NAD-linked reductases, dimerisation (C-terminal) domain"/>
    <property type="match status" value="1"/>
</dbReference>
<dbReference type="InterPro" id="IPR001763">
    <property type="entry name" value="Rhodanese-like_dom"/>
</dbReference>
<dbReference type="STRING" id="1195760.SAMN05444281_1248"/>
<dbReference type="Proteomes" id="UP000184109">
    <property type="component" value="Unassembled WGS sequence"/>
</dbReference>
<dbReference type="Pfam" id="PF00581">
    <property type="entry name" value="Rhodanese"/>
    <property type="match status" value="1"/>
</dbReference>
<evidence type="ECO:0000256" key="2">
    <source>
        <dbReference type="ARBA" id="ARBA00009130"/>
    </source>
</evidence>
<dbReference type="Gene3D" id="3.40.250.10">
    <property type="entry name" value="Rhodanese-like domain"/>
    <property type="match status" value="1"/>
</dbReference>
<dbReference type="PRINTS" id="PR00368">
    <property type="entry name" value="FADPNR"/>
</dbReference>
<dbReference type="PROSITE" id="PS50206">
    <property type="entry name" value="RHODANESE_3"/>
    <property type="match status" value="1"/>
</dbReference>
<evidence type="ECO:0000256" key="1">
    <source>
        <dbReference type="ARBA" id="ARBA00001974"/>
    </source>
</evidence>
<evidence type="ECO:0000256" key="3">
    <source>
        <dbReference type="ARBA" id="ARBA00022630"/>
    </source>
</evidence>
<dbReference type="InterPro" id="IPR004099">
    <property type="entry name" value="Pyr_nucl-diS_OxRdtase_dimer"/>
</dbReference>
<gene>
    <name evidence="8" type="ORF">SAMN05444281_1248</name>
</gene>
<dbReference type="PRINTS" id="PR00411">
    <property type="entry name" value="PNDRDTASEI"/>
</dbReference>
<protein>
    <submittedName>
        <fullName evidence="8">NADPH-dependent 2,4-dienoyl-CoA reductase, sulfur reductase</fullName>
    </submittedName>
</protein>
<comment type="similarity">
    <text evidence="2">Belongs to the class-III pyridine nucleotide-disulfide oxidoreductase family.</text>
</comment>
<evidence type="ECO:0000313" key="9">
    <source>
        <dbReference type="Proteomes" id="UP000184109"/>
    </source>
</evidence>
<sequence length="556" mass="61411">MIKLDDMKLKIIVIGGLSAGPSAAAKARRQNEDADIKLFEKCKNISYATCGIPYALSGVIKTREKLLVVEANLLRERFNIDVNLEEEVIDIYPLEHKVITTKGEYFYDKLIYTVGAKTIIPPIKNIEKAKNWSPCRTIEDFDKITQKGVLDKANHVTIMGAGLIGVEVVENLIELGKKVTLIEGGDGVLPMWESKFRKFAQNTLETHGVEVITNTFVKDFNVNQGKIFSIPTPLKEVKTDFVIMSVGIKPNTEMLTNKGAAHIGNGALKVNQKMETSLPDIYAAGDCASIKNILTNEHDYLPLGTHSNKGGRTAGANAAGGNELYKGGYKTAIIKVFDYTLGRTGLNPDFMIKNNIDFKTNLVITGATPSYYPNQKDIIIETYYAPHTGKILGCEAFGEHGVDKRIDVMSTAIYAGLSIEDLSNLDLAYAPPFSPAKDPVIVTGFVSSNAYKGGYDEIGSNQLHDLLTNNLENNYQIIDVRNKAEIEKSYMLPGAVHIELDTIRAKKLLNLDKNKLTIVYCAKGMRGYLSYLLLKDKGFKNVKNLSGGFTIWDKLY</sequence>
<dbReference type="Gene3D" id="3.50.50.60">
    <property type="entry name" value="FAD/NAD(P)-binding domain"/>
    <property type="match status" value="2"/>
</dbReference>
<dbReference type="GO" id="GO:0016491">
    <property type="term" value="F:oxidoreductase activity"/>
    <property type="evidence" value="ECO:0007669"/>
    <property type="project" value="UniProtKB-KW"/>
</dbReference>
<dbReference type="SUPFAM" id="SSF51905">
    <property type="entry name" value="FAD/NAD(P)-binding domain"/>
    <property type="match status" value="1"/>
</dbReference>
<evidence type="ECO:0000259" key="7">
    <source>
        <dbReference type="PROSITE" id="PS50206"/>
    </source>
</evidence>
<accession>A0A1M5UG88</accession>
<dbReference type="PANTHER" id="PTHR43429">
    <property type="entry name" value="PYRIDINE NUCLEOTIDE-DISULFIDE OXIDOREDUCTASE DOMAIN-CONTAINING"/>
    <property type="match status" value="1"/>
</dbReference>
<keyword evidence="6" id="KW-0676">Redox-active center</keyword>
<proteinExistence type="inferred from homology"/>
<comment type="cofactor">
    <cofactor evidence="1">
        <name>FAD</name>
        <dbReference type="ChEBI" id="CHEBI:57692"/>
    </cofactor>
</comment>
<dbReference type="InterPro" id="IPR036873">
    <property type="entry name" value="Rhodanese-like_dom_sf"/>
</dbReference>
<evidence type="ECO:0000313" key="8">
    <source>
        <dbReference type="EMBL" id="SHH62024.1"/>
    </source>
</evidence>
<organism evidence="8 9">
    <name type="scientific">Wenyingzhuangia marina</name>
    <dbReference type="NCBI Taxonomy" id="1195760"/>
    <lineage>
        <taxon>Bacteria</taxon>
        <taxon>Pseudomonadati</taxon>
        <taxon>Bacteroidota</taxon>
        <taxon>Flavobacteriia</taxon>
        <taxon>Flavobacteriales</taxon>
        <taxon>Flavobacteriaceae</taxon>
        <taxon>Wenyingzhuangia</taxon>
    </lineage>
</organism>
<dbReference type="InterPro" id="IPR050260">
    <property type="entry name" value="FAD-bd_OxRdtase"/>
</dbReference>
<dbReference type="InterPro" id="IPR016156">
    <property type="entry name" value="FAD/NAD-linked_Rdtase_dimer_sf"/>
</dbReference>
<dbReference type="PANTHER" id="PTHR43429:SF1">
    <property type="entry name" value="NAD(P)H SULFUR OXIDOREDUCTASE (COA-DEPENDENT)"/>
    <property type="match status" value="1"/>
</dbReference>